<organism evidence="2 3">
    <name type="scientific">Dysgonomonas termitidis</name>
    <dbReference type="NCBI Taxonomy" id="1516126"/>
    <lineage>
        <taxon>Bacteria</taxon>
        <taxon>Pseudomonadati</taxon>
        <taxon>Bacteroidota</taxon>
        <taxon>Bacteroidia</taxon>
        <taxon>Bacteroidales</taxon>
        <taxon>Dysgonomonadaceae</taxon>
        <taxon>Dysgonomonas</taxon>
    </lineage>
</organism>
<feature type="domain" description="AB hydrolase-1" evidence="1">
    <location>
        <begin position="36"/>
        <end position="262"/>
    </location>
</feature>
<dbReference type="EMBL" id="JBHSGN010000090">
    <property type="protein sequence ID" value="MFC4675088.1"/>
    <property type="molecule type" value="Genomic_DNA"/>
</dbReference>
<reference evidence="3" key="1">
    <citation type="journal article" date="2019" name="Int. J. Syst. Evol. Microbiol.">
        <title>The Global Catalogue of Microorganisms (GCM) 10K type strain sequencing project: providing services to taxonomists for standard genome sequencing and annotation.</title>
        <authorList>
            <consortium name="The Broad Institute Genomics Platform"/>
            <consortium name="The Broad Institute Genome Sequencing Center for Infectious Disease"/>
            <person name="Wu L."/>
            <person name="Ma J."/>
        </authorList>
    </citation>
    <scope>NUCLEOTIDE SEQUENCE [LARGE SCALE GENOMIC DNA]</scope>
    <source>
        <strain evidence="3">CCUG 66188</strain>
    </source>
</reference>
<dbReference type="GO" id="GO:0016787">
    <property type="term" value="F:hydrolase activity"/>
    <property type="evidence" value="ECO:0007669"/>
    <property type="project" value="UniProtKB-KW"/>
</dbReference>
<accession>A0ABV9KYG2</accession>
<dbReference type="InterPro" id="IPR000073">
    <property type="entry name" value="AB_hydrolase_1"/>
</dbReference>
<evidence type="ECO:0000313" key="3">
    <source>
        <dbReference type="Proteomes" id="UP001596023"/>
    </source>
</evidence>
<protein>
    <submittedName>
        <fullName evidence="2">Alpha/beta fold hydrolase</fullName>
    </submittedName>
</protein>
<dbReference type="InterPro" id="IPR050266">
    <property type="entry name" value="AB_hydrolase_sf"/>
</dbReference>
<proteinExistence type="predicted"/>
<dbReference type="PANTHER" id="PTHR43798">
    <property type="entry name" value="MONOACYLGLYCEROL LIPASE"/>
    <property type="match status" value="1"/>
</dbReference>
<name>A0ABV9KYG2_9BACT</name>
<evidence type="ECO:0000259" key="1">
    <source>
        <dbReference type="Pfam" id="PF12697"/>
    </source>
</evidence>
<sequence>MEVTIQIESKADHKTIRHNGNTIHYFVSGNEHGKTVVFLHPAFGDHRCFDGQTDYFSANYQVLTVDMLGHGLTGVGKSKDKISATAAHVAKILESENRVRAHIAGVSLGALLAQDFALKYPNKVLSLTALGGYNINRKQPEVAKSQGLEMLKWFIMMIFSMNAFRRYTANVSAINEAEQIRLYESAKNFTRKSFTVMSGLGRLIADRNIERRYPLLILSGEKDNELALKMAKQWHENDSGSEFHIIANAGHCANMDNAEAFNGILMNFITTRE</sequence>
<keyword evidence="2" id="KW-0378">Hydrolase</keyword>
<dbReference type="Gene3D" id="3.40.50.1820">
    <property type="entry name" value="alpha/beta hydrolase"/>
    <property type="match status" value="1"/>
</dbReference>
<gene>
    <name evidence="2" type="ORF">ACFO6W_15415</name>
</gene>
<dbReference type="Pfam" id="PF12697">
    <property type="entry name" value="Abhydrolase_6"/>
    <property type="match status" value="1"/>
</dbReference>
<dbReference type="PRINTS" id="PR00111">
    <property type="entry name" value="ABHYDROLASE"/>
</dbReference>
<dbReference type="RefSeq" id="WP_379997977.1">
    <property type="nucleotide sequence ID" value="NZ_JBHSGN010000090.1"/>
</dbReference>
<comment type="caution">
    <text evidence="2">The sequence shown here is derived from an EMBL/GenBank/DDBJ whole genome shotgun (WGS) entry which is preliminary data.</text>
</comment>
<evidence type="ECO:0000313" key="2">
    <source>
        <dbReference type="EMBL" id="MFC4675088.1"/>
    </source>
</evidence>
<keyword evidence="3" id="KW-1185">Reference proteome</keyword>
<dbReference type="Proteomes" id="UP001596023">
    <property type="component" value="Unassembled WGS sequence"/>
</dbReference>
<dbReference type="InterPro" id="IPR029058">
    <property type="entry name" value="AB_hydrolase_fold"/>
</dbReference>
<dbReference type="SUPFAM" id="SSF53474">
    <property type="entry name" value="alpha/beta-Hydrolases"/>
    <property type="match status" value="1"/>
</dbReference>